<dbReference type="RefSeq" id="XP_014160197.1">
    <property type="nucleotide sequence ID" value="XM_014304722.1"/>
</dbReference>
<sequence length="253" mass="29032">MLVTAMSRRSCLMRFSRSLNRKYAASVVATDQLLVSDRICTGARCFGSTRTVDARYNGASLRISKNQLERGLGPNPSYWAIKGMEYGREIMKEYQEELKREDKQLAEESKIETMRLFRSSGQKYSKYSKKKDRPIEPDFKIYDEDSKIPLNELNELEEDLTTLSKTPLTKSAAAAVEIDKTVPTEEPLDEPIRTTRLDKTMFEPKDGKYKAFEEVGANIANPTNEDYINAIFKKKREEEQTTTPEKRKPGSEK</sequence>
<feature type="region of interest" description="Disordered" evidence="1">
    <location>
        <begin position="232"/>
        <end position="253"/>
    </location>
</feature>
<dbReference type="GeneID" id="25902061"/>
<organism evidence="2 3">
    <name type="scientific">Sphaeroforma arctica JP610</name>
    <dbReference type="NCBI Taxonomy" id="667725"/>
    <lineage>
        <taxon>Eukaryota</taxon>
        <taxon>Ichthyosporea</taxon>
        <taxon>Ichthyophonida</taxon>
        <taxon>Sphaeroforma</taxon>
    </lineage>
</organism>
<proteinExistence type="predicted"/>
<protein>
    <submittedName>
        <fullName evidence="2">Uncharacterized protein</fullName>
    </submittedName>
</protein>
<accession>A0A0L0GBB9</accession>
<reference evidence="2 3" key="1">
    <citation type="submission" date="2011-02" db="EMBL/GenBank/DDBJ databases">
        <title>The Genome Sequence of Sphaeroforma arctica JP610.</title>
        <authorList>
            <consortium name="The Broad Institute Genome Sequencing Platform"/>
            <person name="Russ C."/>
            <person name="Cuomo C."/>
            <person name="Young S.K."/>
            <person name="Zeng Q."/>
            <person name="Gargeya S."/>
            <person name="Alvarado L."/>
            <person name="Berlin A."/>
            <person name="Chapman S.B."/>
            <person name="Chen Z."/>
            <person name="Freedman E."/>
            <person name="Gellesch M."/>
            <person name="Goldberg J."/>
            <person name="Griggs A."/>
            <person name="Gujja S."/>
            <person name="Heilman E."/>
            <person name="Heiman D."/>
            <person name="Howarth C."/>
            <person name="Mehta T."/>
            <person name="Neiman D."/>
            <person name="Pearson M."/>
            <person name="Roberts A."/>
            <person name="Saif S."/>
            <person name="Shea T."/>
            <person name="Shenoy N."/>
            <person name="Sisk P."/>
            <person name="Stolte C."/>
            <person name="Sykes S."/>
            <person name="White J."/>
            <person name="Yandava C."/>
            <person name="Burger G."/>
            <person name="Gray M.W."/>
            <person name="Holland P.W.H."/>
            <person name="King N."/>
            <person name="Lang F.B.F."/>
            <person name="Roger A.J."/>
            <person name="Ruiz-Trillo I."/>
            <person name="Haas B."/>
            <person name="Nusbaum C."/>
            <person name="Birren B."/>
        </authorList>
    </citation>
    <scope>NUCLEOTIDE SEQUENCE [LARGE SCALE GENOMIC DNA]</scope>
    <source>
        <strain evidence="2 3">JP610</strain>
    </source>
</reference>
<evidence type="ECO:0000313" key="3">
    <source>
        <dbReference type="Proteomes" id="UP000054560"/>
    </source>
</evidence>
<dbReference type="Proteomes" id="UP000054560">
    <property type="component" value="Unassembled WGS sequence"/>
</dbReference>
<keyword evidence="3" id="KW-1185">Reference proteome</keyword>
<dbReference type="AlphaFoldDB" id="A0A0L0GBB9"/>
<gene>
    <name evidence="2" type="ORF">SARC_01557</name>
</gene>
<feature type="compositionally biased region" description="Basic and acidic residues" evidence="1">
    <location>
        <begin position="235"/>
        <end position="253"/>
    </location>
</feature>
<evidence type="ECO:0000313" key="2">
    <source>
        <dbReference type="EMBL" id="KNC86295.1"/>
    </source>
</evidence>
<evidence type="ECO:0000256" key="1">
    <source>
        <dbReference type="SAM" id="MobiDB-lite"/>
    </source>
</evidence>
<name>A0A0L0GBB9_9EUKA</name>
<dbReference type="EMBL" id="KQ241659">
    <property type="protein sequence ID" value="KNC86295.1"/>
    <property type="molecule type" value="Genomic_DNA"/>
</dbReference>